<evidence type="ECO:0000313" key="2">
    <source>
        <dbReference type="EMBL" id="MBB6327730.1"/>
    </source>
</evidence>
<dbReference type="Proteomes" id="UP000588604">
    <property type="component" value="Unassembled WGS sequence"/>
</dbReference>
<proteinExistence type="predicted"/>
<feature type="transmembrane region" description="Helical" evidence="1">
    <location>
        <begin position="45"/>
        <end position="65"/>
    </location>
</feature>
<sequence length="123" mass="13212">MKFIALTILSVLVVVFVNPFTPFWIVMICIGMISALLGAKGFSSFLAGGLGMGLAWLGQTVFISYQTGSPLPDQMAEIMGLGSGVFLSMITGILGFLLGGFSAYSGSLFRRLFKKRPDNLYRG</sequence>
<feature type="transmembrane region" description="Helical" evidence="1">
    <location>
        <begin position="6"/>
        <end position="33"/>
    </location>
</feature>
<keyword evidence="1" id="KW-1133">Transmembrane helix</keyword>
<evidence type="ECO:0000256" key="1">
    <source>
        <dbReference type="SAM" id="Phobius"/>
    </source>
</evidence>
<feature type="transmembrane region" description="Helical" evidence="1">
    <location>
        <begin position="85"/>
        <end position="106"/>
    </location>
</feature>
<dbReference type="AlphaFoldDB" id="A0A841MJZ1"/>
<accession>A0A841MJZ1</accession>
<name>A0A841MJZ1_9BACT</name>
<reference evidence="2 3" key="1">
    <citation type="submission" date="2020-08" db="EMBL/GenBank/DDBJ databases">
        <title>Genomic Encyclopedia of Type Strains, Phase IV (KMG-IV): sequencing the most valuable type-strain genomes for metagenomic binning, comparative biology and taxonomic classification.</title>
        <authorList>
            <person name="Goeker M."/>
        </authorList>
    </citation>
    <scope>NUCLEOTIDE SEQUENCE [LARGE SCALE GENOMIC DNA]</scope>
    <source>
        <strain evidence="2 3">DSM 102044</strain>
    </source>
</reference>
<comment type="caution">
    <text evidence="2">The sequence shown here is derived from an EMBL/GenBank/DDBJ whole genome shotgun (WGS) entry which is preliminary data.</text>
</comment>
<keyword evidence="3" id="KW-1185">Reference proteome</keyword>
<evidence type="ECO:0000313" key="3">
    <source>
        <dbReference type="Proteomes" id="UP000588604"/>
    </source>
</evidence>
<protein>
    <submittedName>
        <fullName evidence="2">Uncharacterized protein</fullName>
    </submittedName>
</protein>
<gene>
    <name evidence="2" type="ORF">FHS59_003373</name>
</gene>
<dbReference type="EMBL" id="JACIJO010000003">
    <property type="protein sequence ID" value="MBB6327730.1"/>
    <property type="molecule type" value="Genomic_DNA"/>
</dbReference>
<organism evidence="2 3">
    <name type="scientific">Algoriphagus iocasae</name>
    <dbReference type="NCBI Taxonomy" id="1836499"/>
    <lineage>
        <taxon>Bacteria</taxon>
        <taxon>Pseudomonadati</taxon>
        <taxon>Bacteroidota</taxon>
        <taxon>Cytophagia</taxon>
        <taxon>Cytophagales</taxon>
        <taxon>Cyclobacteriaceae</taxon>
        <taxon>Algoriphagus</taxon>
    </lineage>
</organism>
<keyword evidence="1" id="KW-0472">Membrane</keyword>
<dbReference type="RefSeq" id="WP_184496492.1">
    <property type="nucleotide sequence ID" value="NZ_JACIJO010000003.1"/>
</dbReference>
<keyword evidence="1" id="KW-0812">Transmembrane</keyword>